<dbReference type="Proteomes" id="UP000479000">
    <property type="component" value="Unassembled WGS sequence"/>
</dbReference>
<gene>
    <name evidence="1" type="ORF">NTEN_LOCUS19062</name>
</gene>
<name>A0A6H5HFE2_9HEMI</name>
<feature type="non-terminal residue" evidence="1">
    <location>
        <position position="60"/>
    </location>
</feature>
<organism evidence="1 2">
    <name type="scientific">Nesidiocoris tenuis</name>
    <dbReference type="NCBI Taxonomy" id="355587"/>
    <lineage>
        <taxon>Eukaryota</taxon>
        <taxon>Metazoa</taxon>
        <taxon>Ecdysozoa</taxon>
        <taxon>Arthropoda</taxon>
        <taxon>Hexapoda</taxon>
        <taxon>Insecta</taxon>
        <taxon>Pterygota</taxon>
        <taxon>Neoptera</taxon>
        <taxon>Paraneoptera</taxon>
        <taxon>Hemiptera</taxon>
        <taxon>Heteroptera</taxon>
        <taxon>Panheteroptera</taxon>
        <taxon>Cimicomorpha</taxon>
        <taxon>Miridae</taxon>
        <taxon>Dicyphina</taxon>
        <taxon>Nesidiocoris</taxon>
    </lineage>
</organism>
<keyword evidence="2" id="KW-1185">Reference proteome</keyword>
<evidence type="ECO:0000313" key="2">
    <source>
        <dbReference type="Proteomes" id="UP000479000"/>
    </source>
</evidence>
<protein>
    <submittedName>
        <fullName evidence="1">Uncharacterized protein</fullName>
    </submittedName>
</protein>
<sequence>MISGYRDCSLRFALRPLKDANGTNSASLELQAVNGKPSDLVQDGVEEAHEEPASEIMIHQ</sequence>
<accession>A0A6H5HFE2</accession>
<dbReference type="EMBL" id="CADCXU010028156">
    <property type="protein sequence ID" value="CAB0014647.1"/>
    <property type="molecule type" value="Genomic_DNA"/>
</dbReference>
<reference evidence="1 2" key="1">
    <citation type="submission" date="2020-02" db="EMBL/GenBank/DDBJ databases">
        <authorList>
            <person name="Ferguson B K."/>
        </authorList>
    </citation>
    <scope>NUCLEOTIDE SEQUENCE [LARGE SCALE GENOMIC DNA]</scope>
</reference>
<evidence type="ECO:0000313" key="1">
    <source>
        <dbReference type="EMBL" id="CAB0014647.1"/>
    </source>
</evidence>
<proteinExistence type="predicted"/>
<dbReference type="AlphaFoldDB" id="A0A6H5HFE2"/>